<keyword evidence="2" id="KW-1185">Reference proteome</keyword>
<proteinExistence type="predicted"/>
<gene>
    <name evidence="1" type="ORF">EDB95_2314</name>
</gene>
<protein>
    <submittedName>
        <fullName evidence="1">Uncharacterized protein</fullName>
    </submittedName>
</protein>
<dbReference type="Proteomes" id="UP000294498">
    <property type="component" value="Unassembled WGS sequence"/>
</dbReference>
<dbReference type="Pfam" id="PF19265">
    <property type="entry name" value="DUF5908"/>
    <property type="match status" value="1"/>
</dbReference>
<name>A0A4R8DVP8_9BACT</name>
<accession>A0A4R8DVP8</accession>
<evidence type="ECO:0000313" key="1">
    <source>
        <dbReference type="EMBL" id="TDX01281.1"/>
    </source>
</evidence>
<dbReference type="AlphaFoldDB" id="A0A4R8DVP8"/>
<evidence type="ECO:0000313" key="2">
    <source>
        <dbReference type="Proteomes" id="UP000294498"/>
    </source>
</evidence>
<reference evidence="1 2" key="1">
    <citation type="submission" date="2019-03" db="EMBL/GenBank/DDBJ databases">
        <title>Genomic Encyclopedia of Type Strains, Phase IV (KMG-IV): sequencing the most valuable type-strain genomes for metagenomic binning, comparative biology and taxonomic classification.</title>
        <authorList>
            <person name="Goeker M."/>
        </authorList>
    </citation>
    <scope>NUCLEOTIDE SEQUENCE [LARGE SCALE GENOMIC DNA]</scope>
    <source>
        <strain evidence="1 2">DSM 100059</strain>
    </source>
</reference>
<dbReference type="EMBL" id="SODV01000001">
    <property type="protein sequence ID" value="TDX01281.1"/>
    <property type="molecule type" value="Genomic_DNA"/>
</dbReference>
<sequence>MALEIRELVVKVTVQEETKASLLEDPKVLEDLRRTLLRECVAEVMRQLEKMNER</sequence>
<comment type="caution">
    <text evidence="1">The sequence shown here is derived from an EMBL/GenBank/DDBJ whole genome shotgun (WGS) entry which is preliminary data.</text>
</comment>
<dbReference type="RefSeq" id="WP_162852555.1">
    <property type="nucleotide sequence ID" value="NZ_SODV01000001.1"/>
</dbReference>
<organism evidence="1 2">
    <name type="scientific">Dinghuibacter silviterrae</name>
    <dbReference type="NCBI Taxonomy" id="1539049"/>
    <lineage>
        <taxon>Bacteria</taxon>
        <taxon>Pseudomonadati</taxon>
        <taxon>Bacteroidota</taxon>
        <taxon>Chitinophagia</taxon>
        <taxon>Chitinophagales</taxon>
        <taxon>Chitinophagaceae</taxon>
        <taxon>Dinghuibacter</taxon>
    </lineage>
</organism>
<dbReference type="InterPro" id="IPR045459">
    <property type="entry name" value="DUF5908"/>
</dbReference>